<proteinExistence type="predicted"/>
<dbReference type="InterPro" id="IPR002035">
    <property type="entry name" value="VWF_A"/>
</dbReference>
<dbReference type="AlphaFoldDB" id="A0A6G4XDZ3"/>
<dbReference type="InterPro" id="IPR051266">
    <property type="entry name" value="CLCR"/>
</dbReference>
<feature type="chain" id="PRO_5026156005" evidence="3">
    <location>
        <begin position="27"/>
        <end position="432"/>
    </location>
</feature>
<dbReference type="RefSeq" id="WP_165331271.1">
    <property type="nucleotide sequence ID" value="NZ_JAAKZW010000020.1"/>
</dbReference>
<protein>
    <submittedName>
        <fullName evidence="5">VWA domain-containing protein</fullName>
    </submittedName>
</protein>
<dbReference type="SMART" id="SM00327">
    <property type="entry name" value="VWA"/>
    <property type="match status" value="1"/>
</dbReference>
<dbReference type="PANTHER" id="PTHR10579">
    <property type="entry name" value="CALCIUM-ACTIVATED CHLORIDE CHANNEL REGULATOR"/>
    <property type="match status" value="1"/>
</dbReference>
<dbReference type="Gene3D" id="3.40.50.410">
    <property type="entry name" value="von Willebrand factor, type A domain"/>
    <property type="match status" value="1"/>
</dbReference>
<feature type="signal peptide" evidence="3">
    <location>
        <begin position="1"/>
        <end position="26"/>
    </location>
</feature>
<reference evidence="5 6" key="1">
    <citation type="submission" date="2020-02" db="EMBL/GenBank/DDBJ databases">
        <title>Whole-genome analyses of novel actinobacteria.</title>
        <authorList>
            <person name="Sahin N."/>
            <person name="Tokatli A."/>
        </authorList>
    </citation>
    <scope>NUCLEOTIDE SEQUENCE [LARGE SCALE GENOMIC DNA]</scope>
    <source>
        <strain evidence="5 6">YC504</strain>
    </source>
</reference>
<evidence type="ECO:0000256" key="2">
    <source>
        <dbReference type="SAM" id="Phobius"/>
    </source>
</evidence>
<accession>A0A6G4XDZ3</accession>
<dbReference type="PANTHER" id="PTHR10579:SF43">
    <property type="entry name" value="ZINC FINGER (C3HC4-TYPE RING FINGER) FAMILY PROTEIN"/>
    <property type="match status" value="1"/>
</dbReference>
<dbReference type="EMBL" id="JAAKZW010000020">
    <property type="protein sequence ID" value="NGO75755.1"/>
    <property type="molecule type" value="Genomic_DNA"/>
</dbReference>
<sequence length="432" mass="45818">MSTPWRIVAAALGAALALAVTPSAHADEPEGSSTPRIETIIDASGSMKERSGTTVKMDAAKAAVTQLIDRIPAEAPMGLRVYGATYPGEDKTTGCADTQLLTPVEPMNQAAKQDAKQKINALVGTGFTPIGDTLRIAAEELGTEGNRRIILVSDGEDTCAPPDPCNVARELKDQGVDLVIDTLGFQVDAKAERQLRCIADATGGQYDPVGSDDLAEQLDDAFKRAWNPYEVSGSKTSGSDRCATAPLLAPGQYTDEVTHTQERWYKAKLTVGQAMRFSASMVPQSAYKTGAALRLDYYLPGKSHAWKHEVSVTQNWANLISAGTESDRLTYKDLPAGARDGEICVKVSGRIDSVNKTEPIELLVATAHQEVTADGAPAPDESSTADGDTKVVPQASSSASSPLVWPLIGTAALIGLLLSLLIRTRLNRGDRS</sequence>
<keyword evidence="3" id="KW-0732">Signal</keyword>
<evidence type="ECO:0000313" key="5">
    <source>
        <dbReference type="EMBL" id="NGO75755.1"/>
    </source>
</evidence>
<keyword evidence="2" id="KW-0812">Transmembrane</keyword>
<comment type="caution">
    <text evidence="5">The sequence shown here is derived from an EMBL/GenBank/DDBJ whole genome shotgun (WGS) entry which is preliminary data.</text>
</comment>
<feature type="region of interest" description="Disordered" evidence="1">
    <location>
        <begin position="373"/>
        <end position="396"/>
    </location>
</feature>
<evidence type="ECO:0000256" key="3">
    <source>
        <dbReference type="SAM" id="SignalP"/>
    </source>
</evidence>
<keyword evidence="2" id="KW-0472">Membrane</keyword>
<keyword evidence="2" id="KW-1133">Transmembrane helix</keyword>
<evidence type="ECO:0000259" key="4">
    <source>
        <dbReference type="PROSITE" id="PS50234"/>
    </source>
</evidence>
<dbReference type="Pfam" id="PF13519">
    <property type="entry name" value="VWA_2"/>
    <property type="match status" value="1"/>
</dbReference>
<gene>
    <name evidence="5" type="ORF">G6045_08720</name>
</gene>
<evidence type="ECO:0000256" key="1">
    <source>
        <dbReference type="SAM" id="MobiDB-lite"/>
    </source>
</evidence>
<name>A0A6G4XDZ3_9ACTN</name>
<feature type="domain" description="VWFA" evidence="4">
    <location>
        <begin position="36"/>
        <end position="225"/>
    </location>
</feature>
<dbReference type="Proteomes" id="UP000481109">
    <property type="component" value="Unassembled WGS sequence"/>
</dbReference>
<dbReference type="PROSITE" id="PS50234">
    <property type="entry name" value="VWFA"/>
    <property type="match status" value="1"/>
</dbReference>
<dbReference type="InterPro" id="IPR036465">
    <property type="entry name" value="vWFA_dom_sf"/>
</dbReference>
<evidence type="ECO:0000313" key="6">
    <source>
        <dbReference type="Proteomes" id="UP000481109"/>
    </source>
</evidence>
<keyword evidence="6" id="KW-1185">Reference proteome</keyword>
<dbReference type="SUPFAM" id="SSF53300">
    <property type="entry name" value="vWA-like"/>
    <property type="match status" value="1"/>
</dbReference>
<organism evidence="5 6">
    <name type="scientific">Streptomyces mesophilus</name>
    <dbReference type="NCBI Taxonomy" id="1775132"/>
    <lineage>
        <taxon>Bacteria</taxon>
        <taxon>Bacillati</taxon>
        <taxon>Actinomycetota</taxon>
        <taxon>Actinomycetes</taxon>
        <taxon>Kitasatosporales</taxon>
        <taxon>Streptomycetaceae</taxon>
        <taxon>Streptomyces</taxon>
    </lineage>
</organism>
<feature type="transmembrane region" description="Helical" evidence="2">
    <location>
        <begin position="403"/>
        <end position="422"/>
    </location>
</feature>